<reference evidence="8 9" key="1">
    <citation type="submission" date="2019-07" db="EMBL/GenBank/DDBJ databases">
        <title>De Novo Assembly of kiwifruit Actinidia rufa.</title>
        <authorList>
            <person name="Sugita-Konishi S."/>
            <person name="Sato K."/>
            <person name="Mori E."/>
            <person name="Abe Y."/>
            <person name="Kisaki G."/>
            <person name="Hamano K."/>
            <person name="Suezawa K."/>
            <person name="Otani M."/>
            <person name="Fukuda T."/>
            <person name="Manabe T."/>
            <person name="Gomi K."/>
            <person name="Tabuchi M."/>
            <person name="Akimitsu K."/>
            <person name="Kataoka I."/>
        </authorList>
    </citation>
    <scope>NUCLEOTIDE SEQUENCE [LARGE SCALE GENOMIC DNA]</scope>
    <source>
        <strain evidence="9">cv. Fuchu</strain>
    </source>
</reference>
<dbReference type="InterPro" id="IPR013525">
    <property type="entry name" value="ABC2_TM"/>
</dbReference>
<evidence type="ECO:0000256" key="5">
    <source>
        <dbReference type="ARBA" id="ARBA00023136"/>
    </source>
</evidence>
<name>A0A7J0FKS4_9ERIC</name>
<keyword evidence="4 6" id="KW-1133">Transmembrane helix</keyword>
<dbReference type="GO" id="GO:0140359">
    <property type="term" value="F:ABC-type transporter activity"/>
    <property type="evidence" value="ECO:0007669"/>
    <property type="project" value="InterPro"/>
</dbReference>
<keyword evidence="5 6" id="KW-0472">Membrane</keyword>
<keyword evidence="9" id="KW-1185">Reference proteome</keyword>
<dbReference type="GO" id="GO:0016020">
    <property type="term" value="C:membrane"/>
    <property type="evidence" value="ECO:0007669"/>
    <property type="project" value="UniProtKB-SubCell"/>
</dbReference>
<evidence type="ECO:0000256" key="2">
    <source>
        <dbReference type="ARBA" id="ARBA00022448"/>
    </source>
</evidence>
<dbReference type="Proteomes" id="UP000585474">
    <property type="component" value="Unassembled WGS sequence"/>
</dbReference>
<dbReference type="InterPro" id="IPR050352">
    <property type="entry name" value="ABCG_transporters"/>
</dbReference>
<sequence length="258" mass="29098">MFDKVLLISEGYPVYYGKARESMDYLSSLRFVPDIAMNAAEFFLDLATGQVTDIGIPEELHVSHATADHKKVVIKNGHCANFLNLLLTMPENVWPTLVEIPNWHGSSAQRSGLHIPVCCKIYPCMRIGLMFYICIFWTSTSLFGAVYVFPFEKLYLVKERKADMYRLSVYYECSTLCDMVAHVLYPSFFMGILYFMAGFKRTVSCFFMTLSTILLMAITSQGEGEVFGAAVLSIKRAGMTASLVLMLFLLTGGYYVQV</sequence>
<evidence type="ECO:0000256" key="1">
    <source>
        <dbReference type="ARBA" id="ARBA00004141"/>
    </source>
</evidence>
<feature type="transmembrane region" description="Helical" evidence="6">
    <location>
        <begin position="239"/>
        <end position="256"/>
    </location>
</feature>
<feature type="transmembrane region" description="Helical" evidence="6">
    <location>
        <begin position="129"/>
        <end position="149"/>
    </location>
</feature>
<comment type="caution">
    <text evidence="8">The sequence shown here is derived from an EMBL/GenBank/DDBJ whole genome shotgun (WGS) entry which is preliminary data.</text>
</comment>
<evidence type="ECO:0000256" key="6">
    <source>
        <dbReference type="SAM" id="Phobius"/>
    </source>
</evidence>
<organism evidence="8 9">
    <name type="scientific">Actinidia rufa</name>
    <dbReference type="NCBI Taxonomy" id="165716"/>
    <lineage>
        <taxon>Eukaryota</taxon>
        <taxon>Viridiplantae</taxon>
        <taxon>Streptophyta</taxon>
        <taxon>Embryophyta</taxon>
        <taxon>Tracheophyta</taxon>
        <taxon>Spermatophyta</taxon>
        <taxon>Magnoliopsida</taxon>
        <taxon>eudicotyledons</taxon>
        <taxon>Gunneridae</taxon>
        <taxon>Pentapetalae</taxon>
        <taxon>asterids</taxon>
        <taxon>Ericales</taxon>
        <taxon>Actinidiaceae</taxon>
        <taxon>Actinidia</taxon>
    </lineage>
</organism>
<keyword evidence="2" id="KW-0813">Transport</keyword>
<dbReference type="EMBL" id="BJWL01000013">
    <property type="protein sequence ID" value="GFY99302.1"/>
    <property type="molecule type" value="Genomic_DNA"/>
</dbReference>
<protein>
    <submittedName>
        <fullName evidence="8">ABC-2 type transporter family protein</fullName>
    </submittedName>
</protein>
<feature type="domain" description="ABC-2 type transporter transmembrane" evidence="7">
    <location>
        <begin position="125"/>
        <end position="257"/>
    </location>
</feature>
<accession>A0A7J0FKS4</accession>
<dbReference type="PANTHER" id="PTHR48041:SF135">
    <property type="entry name" value="ABC TRANSPORTER G FAMILY MEMBER 26"/>
    <property type="match status" value="1"/>
</dbReference>
<gene>
    <name evidence="8" type="ORF">Acr_13g0007030</name>
</gene>
<evidence type="ECO:0000313" key="8">
    <source>
        <dbReference type="EMBL" id="GFY99302.1"/>
    </source>
</evidence>
<proteinExistence type="predicted"/>
<evidence type="ECO:0000259" key="7">
    <source>
        <dbReference type="Pfam" id="PF01061"/>
    </source>
</evidence>
<evidence type="ECO:0000313" key="9">
    <source>
        <dbReference type="Proteomes" id="UP000585474"/>
    </source>
</evidence>
<keyword evidence="3 6" id="KW-0812">Transmembrane</keyword>
<dbReference type="PANTHER" id="PTHR48041">
    <property type="entry name" value="ABC TRANSPORTER G FAMILY MEMBER 28"/>
    <property type="match status" value="1"/>
</dbReference>
<comment type="subcellular location">
    <subcellularLocation>
        <location evidence="1">Membrane</location>
        <topology evidence="1">Multi-pass membrane protein</topology>
    </subcellularLocation>
</comment>
<dbReference type="Pfam" id="PF01061">
    <property type="entry name" value="ABC2_membrane"/>
    <property type="match status" value="1"/>
</dbReference>
<evidence type="ECO:0000256" key="3">
    <source>
        <dbReference type="ARBA" id="ARBA00022692"/>
    </source>
</evidence>
<dbReference type="OrthoDB" id="66620at2759"/>
<dbReference type="AlphaFoldDB" id="A0A7J0FKS4"/>
<feature type="transmembrane region" description="Helical" evidence="6">
    <location>
        <begin position="169"/>
        <end position="195"/>
    </location>
</feature>
<feature type="transmembrane region" description="Helical" evidence="6">
    <location>
        <begin position="202"/>
        <end position="219"/>
    </location>
</feature>
<evidence type="ECO:0000256" key="4">
    <source>
        <dbReference type="ARBA" id="ARBA00022989"/>
    </source>
</evidence>